<feature type="region of interest" description="Disordered" evidence="1">
    <location>
        <begin position="105"/>
        <end position="127"/>
    </location>
</feature>
<feature type="transmembrane region" description="Helical" evidence="2">
    <location>
        <begin position="60"/>
        <end position="77"/>
    </location>
</feature>
<feature type="compositionally biased region" description="Polar residues" evidence="1">
    <location>
        <begin position="116"/>
        <end position="127"/>
    </location>
</feature>
<evidence type="ECO:0000256" key="1">
    <source>
        <dbReference type="SAM" id="MobiDB-lite"/>
    </source>
</evidence>
<feature type="transmembrane region" description="Helical" evidence="2">
    <location>
        <begin position="21"/>
        <end position="40"/>
    </location>
</feature>
<evidence type="ECO:0008006" key="5">
    <source>
        <dbReference type="Google" id="ProtNLM"/>
    </source>
</evidence>
<accession>A0ABM6Q2L8</accession>
<keyword evidence="2" id="KW-1133">Transmembrane helix</keyword>
<dbReference type="Pfam" id="PF05656">
    <property type="entry name" value="DUF805"/>
    <property type="match status" value="1"/>
</dbReference>
<proteinExistence type="predicted"/>
<name>A0ABM6Q2L8_9FLAO</name>
<keyword evidence="2" id="KW-0472">Membrane</keyword>
<reference evidence="3 4" key="1">
    <citation type="submission" date="2017-02" db="EMBL/GenBank/DDBJ databases">
        <title>Trade-off between light-utilization and light-protection in marine flavobacteria.</title>
        <authorList>
            <person name="Kumagai Y."/>
            <person name="Yoshizawa S."/>
            <person name="Kogure K."/>
            <person name="Iwasaki W."/>
        </authorList>
    </citation>
    <scope>NUCLEOTIDE SEQUENCE [LARGE SCALE GENOMIC DNA]</scope>
    <source>
        <strain evidence="3 4">KCTC 23670</strain>
    </source>
</reference>
<keyword evidence="4" id="KW-1185">Reference proteome</keyword>
<dbReference type="InterPro" id="IPR008523">
    <property type="entry name" value="DUF805"/>
</dbReference>
<dbReference type="PANTHER" id="PTHR34980">
    <property type="entry name" value="INNER MEMBRANE PROTEIN-RELATED-RELATED"/>
    <property type="match status" value="1"/>
</dbReference>
<dbReference type="Proteomes" id="UP000232721">
    <property type="component" value="Chromosome"/>
</dbReference>
<evidence type="ECO:0000256" key="2">
    <source>
        <dbReference type="SAM" id="Phobius"/>
    </source>
</evidence>
<evidence type="ECO:0000313" key="3">
    <source>
        <dbReference type="EMBL" id="AUC23274.1"/>
    </source>
</evidence>
<sequence length="127" mass="14720">MNWYIKVIKQYSDFKGRARRQEYWMFVLINTIISIGFMFMDKIFGTNYGEFGEDGYLETFYSLAVLVPYLAVTARRMHDVGKSGWYMLIPIYNLILACSNSENGENKWGENPKGEGNSSEINQIGQE</sequence>
<keyword evidence="2" id="KW-0812">Transmembrane</keyword>
<protein>
    <recommendedName>
        <fullName evidence="5">DUF805 domain-containing protein</fullName>
    </recommendedName>
</protein>
<dbReference type="EMBL" id="CP019336">
    <property type="protein sequence ID" value="AUC23274.1"/>
    <property type="molecule type" value="Genomic_DNA"/>
</dbReference>
<dbReference type="PANTHER" id="PTHR34980:SF2">
    <property type="entry name" value="INNER MEMBRANE PROTEIN YHAH-RELATED"/>
    <property type="match status" value="1"/>
</dbReference>
<dbReference type="RefSeq" id="WP_165731216.1">
    <property type="nucleotide sequence ID" value="NZ_CP019336.1"/>
</dbReference>
<organism evidence="3 4">
    <name type="scientific">Polaribacter sejongensis</name>
    <dbReference type="NCBI Taxonomy" id="985043"/>
    <lineage>
        <taxon>Bacteria</taxon>
        <taxon>Pseudomonadati</taxon>
        <taxon>Bacteroidota</taxon>
        <taxon>Flavobacteriia</taxon>
        <taxon>Flavobacteriales</taxon>
        <taxon>Flavobacteriaceae</taxon>
    </lineage>
</organism>
<evidence type="ECO:0000313" key="4">
    <source>
        <dbReference type="Proteomes" id="UP000232721"/>
    </source>
</evidence>
<gene>
    <name evidence="3" type="ORF">BTO15_14740</name>
</gene>